<feature type="domain" description="Gfo/Idh/MocA-like oxidoreductase C-terminal" evidence="2">
    <location>
        <begin position="141"/>
        <end position="345"/>
    </location>
</feature>
<dbReference type="Gene3D" id="3.30.360.10">
    <property type="entry name" value="Dihydrodipicolinate Reductase, domain 2"/>
    <property type="match status" value="1"/>
</dbReference>
<sequence>MTKKVIHVGVGTFGRRWCTEFLASNIADGTIEVVALVDIDPKALEFGRKALKLPEAACYTDPQAAFAAHNVDFCTIVVPPGYHEAVIDIALAHNVDILCEKPIADTMAASARIARKVRAAGRKMAVTMSHRFDQDKTTLRQVIRAGQIGRVNNVSCRYFADMREHLAWGALFRHTMQDPLMIEGAVHHLDLVADFAGAQCQSLTASTWKPDWAKYAGDTDGIVMMVFQNGVRGIYEGSSSAAVGLNDWMKEYVRVDGEFGTAILNNREIEIFSRSQLVRQRCREGQGQKIQLITQPKWLNNWLIEKFCTWLDGGAEMETHVEANLHAAALIFAGIESARSGKTIDVQDYIRSFDGS</sequence>
<gene>
    <name evidence="3" type="ORF">SAMN04488115_109173</name>
</gene>
<dbReference type="SUPFAM" id="SSF51735">
    <property type="entry name" value="NAD(P)-binding Rossmann-fold domains"/>
    <property type="match status" value="1"/>
</dbReference>
<reference evidence="3 4" key="1">
    <citation type="submission" date="2016-10" db="EMBL/GenBank/DDBJ databases">
        <authorList>
            <person name="de Groot N.N."/>
        </authorList>
    </citation>
    <scope>NUCLEOTIDE SEQUENCE [LARGE SCALE GENOMIC DNA]</scope>
    <source>
        <strain evidence="3 4">DSM 26656</strain>
    </source>
</reference>
<evidence type="ECO:0000313" key="4">
    <source>
        <dbReference type="Proteomes" id="UP000236743"/>
    </source>
</evidence>
<name>A0A1H6C9P6_9HYPH</name>
<dbReference type="RefSeq" id="WP_103874420.1">
    <property type="nucleotide sequence ID" value="NZ_FNUY01000009.1"/>
</dbReference>
<dbReference type="PANTHER" id="PTHR43708:SF8">
    <property type="entry name" value="OXIDOREDUCTASE"/>
    <property type="match status" value="1"/>
</dbReference>
<evidence type="ECO:0000313" key="3">
    <source>
        <dbReference type="EMBL" id="SEG69690.1"/>
    </source>
</evidence>
<feature type="domain" description="Gfo/Idh/MocA-like oxidoreductase N-terminal" evidence="1">
    <location>
        <begin position="4"/>
        <end position="126"/>
    </location>
</feature>
<dbReference type="GO" id="GO:0000166">
    <property type="term" value="F:nucleotide binding"/>
    <property type="evidence" value="ECO:0007669"/>
    <property type="project" value="InterPro"/>
</dbReference>
<dbReference type="Gene3D" id="3.40.50.720">
    <property type="entry name" value="NAD(P)-binding Rossmann-like Domain"/>
    <property type="match status" value="1"/>
</dbReference>
<protein>
    <submittedName>
        <fullName evidence="3">Predicted dehydrogenase</fullName>
    </submittedName>
</protein>
<dbReference type="Pfam" id="PF01408">
    <property type="entry name" value="GFO_IDH_MocA"/>
    <property type="match status" value="1"/>
</dbReference>
<dbReference type="Pfam" id="PF02894">
    <property type="entry name" value="GFO_IDH_MocA_C"/>
    <property type="match status" value="1"/>
</dbReference>
<dbReference type="InterPro" id="IPR000683">
    <property type="entry name" value="Gfo/Idh/MocA-like_OxRdtase_N"/>
</dbReference>
<evidence type="ECO:0000259" key="1">
    <source>
        <dbReference type="Pfam" id="PF01408"/>
    </source>
</evidence>
<dbReference type="SUPFAM" id="SSF55347">
    <property type="entry name" value="Glyceraldehyde-3-phosphate dehydrogenase-like, C-terminal domain"/>
    <property type="match status" value="1"/>
</dbReference>
<dbReference type="Proteomes" id="UP000236743">
    <property type="component" value="Unassembled WGS sequence"/>
</dbReference>
<organism evidence="3 4">
    <name type="scientific">Bosea lathyri</name>
    <dbReference type="NCBI Taxonomy" id="1036778"/>
    <lineage>
        <taxon>Bacteria</taxon>
        <taxon>Pseudomonadati</taxon>
        <taxon>Pseudomonadota</taxon>
        <taxon>Alphaproteobacteria</taxon>
        <taxon>Hyphomicrobiales</taxon>
        <taxon>Boseaceae</taxon>
        <taxon>Bosea</taxon>
    </lineage>
</organism>
<accession>A0A1H6C9P6</accession>
<evidence type="ECO:0000259" key="2">
    <source>
        <dbReference type="Pfam" id="PF02894"/>
    </source>
</evidence>
<proteinExistence type="predicted"/>
<dbReference type="EMBL" id="FNUY01000009">
    <property type="protein sequence ID" value="SEG69690.1"/>
    <property type="molecule type" value="Genomic_DNA"/>
</dbReference>
<dbReference type="OrthoDB" id="9792935at2"/>
<dbReference type="InterPro" id="IPR036291">
    <property type="entry name" value="NAD(P)-bd_dom_sf"/>
</dbReference>
<dbReference type="AlphaFoldDB" id="A0A1H6C9P6"/>
<keyword evidence="4" id="KW-1185">Reference proteome</keyword>
<dbReference type="InterPro" id="IPR051317">
    <property type="entry name" value="Gfo/Idh/MocA_oxidoreduct"/>
</dbReference>
<dbReference type="PANTHER" id="PTHR43708">
    <property type="entry name" value="CONSERVED EXPRESSED OXIDOREDUCTASE (EUROFUNG)"/>
    <property type="match status" value="1"/>
</dbReference>
<dbReference type="InterPro" id="IPR004104">
    <property type="entry name" value="Gfo/Idh/MocA-like_OxRdtase_C"/>
</dbReference>